<proteinExistence type="predicted"/>
<comment type="caution">
    <text evidence="1">The sequence shown here is derived from an EMBL/GenBank/DDBJ whole genome shotgun (WGS) entry which is preliminary data.</text>
</comment>
<sequence length="63" mass="7044">MTVSRGPQVGFRHDGFRGQHLVIDSRRNVVEVRLIAWDHPRVEAPQSTFDAFPDRVMSLAGAG</sequence>
<keyword evidence="2" id="KW-1185">Reference proteome</keyword>
<protein>
    <submittedName>
        <fullName evidence="1">Uncharacterized protein</fullName>
    </submittedName>
</protein>
<dbReference type="RefSeq" id="WP_189012177.1">
    <property type="nucleotide sequence ID" value="NZ_BMPP01000038.1"/>
</dbReference>
<dbReference type="EMBL" id="BMPP01000038">
    <property type="protein sequence ID" value="GGK43264.1"/>
    <property type="molecule type" value="Genomic_DNA"/>
</dbReference>
<organism evidence="1 2">
    <name type="scientific">Deinococcus malanensis</name>
    <dbReference type="NCBI Taxonomy" id="1706855"/>
    <lineage>
        <taxon>Bacteria</taxon>
        <taxon>Thermotogati</taxon>
        <taxon>Deinococcota</taxon>
        <taxon>Deinococci</taxon>
        <taxon>Deinococcales</taxon>
        <taxon>Deinococcaceae</taxon>
        <taxon>Deinococcus</taxon>
    </lineage>
</organism>
<name>A0ABQ2F5Z2_9DEIO</name>
<gene>
    <name evidence="1" type="ORF">GCM10008955_41290</name>
</gene>
<evidence type="ECO:0000313" key="1">
    <source>
        <dbReference type="EMBL" id="GGK43264.1"/>
    </source>
</evidence>
<accession>A0ABQ2F5Z2</accession>
<dbReference type="Proteomes" id="UP000647587">
    <property type="component" value="Unassembled WGS sequence"/>
</dbReference>
<evidence type="ECO:0000313" key="2">
    <source>
        <dbReference type="Proteomes" id="UP000647587"/>
    </source>
</evidence>
<reference evidence="2" key="1">
    <citation type="journal article" date="2019" name="Int. J. Syst. Evol. Microbiol.">
        <title>The Global Catalogue of Microorganisms (GCM) 10K type strain sequencing project: providing services to taxonomists for standard genome sequencing and annotation.</title>
        <authorList>
            <consortium name="The Broad Institute Genomics Platform"/>
            <consortium name="The Broad Institute Genome Sequencing Center for Infectious Disease"/>
            <person name="Wu L."/>
            <person name="Ma J."/>
        </authorList>
    </citation>
    <scope>NUCLEOTIDE SEQUENCE [LARGE SCALE GENOMIC DNA]</scope>
    <source>
        <strain evidence="2">JCM 30331</strain>
    </source>
</reference>